<sequence>MGNLSTKSALPPLTTCSRCETANIMGTWFVIGQKPTFLEKTCSNSVERYTRLDNKDHDIDIDFHYNNAEPITSKLKSLPQKGWIQGTNKEDSSDWIVSPQWPIKMPYPIIEVDTKHYDWIVVGYQSRAYCWIMSRKPVMADDTYEMLTKRLTDKHQYTLDGMRKVPHKWTKAERTKRGLEKDIPDKYLSE</sequence>
<dbReference type="PANTHER" id="PTHR10612:SF34">
    <property type="entry name" value="APOLIPOPROTEIN D"/>
    <property type="match status" value="1"/>
</dbReference>
<evidence type="ECO:0000313" key="4">
    <source>
        <dbReference type="EMBL" id="CAD8422342.1"/>
    </source>
</evidence>
<evidence type="ECO:0000313" key="5">
    <source>
        <dbReference type="EMBL" id="CAD8422343.1"/>
    </source>
</evidence>
<dbReference type="InterPro" id="IPR022271">
    <property type="entry name" value="Lipocalin_ApoD"/>
</dbReference>
<comment type="similarity">
    <text evidence="1 2">Belongs to the calycin superfamily. Lipocalin family.</text>
</comment>
<dbReference type="PANTHER" id="PTHR10612">
    <property type="entry name" value="APOLIPOPROTEIN D"/>
    <property type="match status" value="1"/>
</dbReference>
<dbReference type="CDD" id="cd19438">
    <property type="entry name" value="lipocalin_Blc-like"/>
    <property type="match status" value="1"/>
</dbReference>
<evidence type="ECO:0000256" key="2">
    <source>
        <dbReference type="PIRNR" id="PIRNR036893"/>
    </source>
</evidence>
<dbReference type="EMBL" id="HBEL01039745">
    <property type="protein sequence ID" value="CAD8422343.1"/>
    <property type="molecule type" value="Transcribed_RNA"/>
</dbReference>
<dbReference type="GO" id="GO:0006950">
    <property type="term" value="P:response to stress"/>
    <property type="evidence" value="ECO:0007669"/>
    <property type="project" value="UniProtKB-ARBA"/>
</dbReference>
<protein>
    <recommendedName>
        <fullName evidence="3">Lipocalin/cytosolic fatty-acid binding domain-containing protein</fullName>
    </recommendedName>
</protein>
<dbReference type="Pfam" id="PF08212">
    <property type="entry name" value="Lipocalin_2"/>
    <property type="match status" value="1"/>
</dbReference>
<dbReference type="EMBL" id="HBEL01039744">
    <property type="protein sequence ID" value="CAD8422342.1"/>
    <property type="molecule type" value="Transcribed_RNA"/>
</dbReference>
<dbReference type="InterPro" id="IPR000566">
    <property type="entry name" value="Lipocln_cytosolic_FA-bd_dom"/>
</dbReference>
<dbReference type="Gene3D" id="2.40.128.20">
    <property type="match status" value="1"/>
</dbReference>
<evidence type="ECO:0000256" key="1">
    <source>
        <dbReference type="ARBA" id="ARBA00006889"/>
    </source>
</evidence>
<feature type="domain" description="Lipocalin/cytosolic fatty-acid binding" evidence="3">
    <location>
        <begin position="23"/>
        <end position="166"/>
    </location>
</feature>
<dbReference type="InterPro" id="IPR012674">
    <property type="entry name" value="Calycin"/>
</dbReference>
<reference evidence="4" key="1">
    <citation type="submission" date="2021-01" db="EMBL/GenBank/DDBJ databases">
        <authorList>
            <person name="Corre E."/>
            <person name="Pelletier E."/>
            <person name="Niang G."/>
            <person name="Scheremetjew M."/>
            <person name="Finn R."/>
            <person name="Kale V."/>
            <person name="Holt S."/>
            <person name="Cochrane G."/>
            <person name="Meng A."/>
            <person name="Brown T."/>
            <person name="Cohen L."/>
        </authorList>
    </citation>
    <scope>NUCLEOTIDE SEQUENCE</scope>
    <source>
        <strain evidence="4">CCAP1064/1</strain>
    </source>
</reference>
<accession>A0A6T8N7P3</accession>
<evidence type="ECO:0000259" key="3">
    <source>
        <dbReference type="Pfam" id="PF08212"/>
    </source>
</evidence>
<dbReference type="SUPFAM" id="SSF50814">
    <property type="entry name" value="Lipocalins"/>
    <property type="match status" value="1"/>
</dbReference>
<dbReference type="AlphaFoldDB" id="A0A6T8N7P3"/>
<dbReference type="PIRSF" id="PIRSF036893">
    <property type="entry name" value="Lipocalin_ApoD"/>
    <property type="match status" value="1"/>
</dbReference>
<proteinExistence type="inferred from homology"/>
<name>A0A6T8N7P3_9STRA</name>
<gene>
    <name evidence="4" type="ORF">PINE0816_LOCUS18498</name>
    <name evidence="5" type="ORF">PINE0816_LOCUS18499</name>
</gene>
<organism evidence="4">
    <name type="scientific">Proboscia inermis</name>
    <dbReference type="NCBI Taxonomy" id="420281"/>
    <lineage>
        <taxon>Eukaryota</taxon>
        <taxon>Sar</taxon>
        <taxon>Stramenopiles</taxon>
        <taxon>Ochrophyta</taxon>
        <taxon>Bacillariophyta</taxon>
        <taxon>Coscinodiscophyceae</taxon>
        <taxon>Rhizosoleniophycidae</taxon>
        <taxon>Rhizosoleniales</taxon>
        <taxon>Rhizosoleniaceae</taxon>
        <taxon>Proboscia</taxon>
    </lineage>
</organism>
<dbReference type="InterPro" id="IPR047202">
    <property type="entry name" value="Lipocalin_Blc-like_dom"/>
</dbReference>